<dbReference type="GeneID" id="41958970"/>
<name>A0A6P8BBK4_PYRGI</name>
<accession>A0A6P8BBK4</accession>
<dbReference type="GO" id="GO:0031505">
    <property type="term" value="P:fungal-type cell wall organization"/>
    <property type="evidence" value="ECO:0007669"/>
    <property type="project" value="InterPro"/>
</dbReference>
<reference evidence="3" key="3">
    <citation type="submission" date="2025-08" db="UniProtKB">
        <authorList>
            <consortium name="RefSeq"/>
        </authorList>
    </citation>
    <scope>IDENTIFICATION</scope>
    <source>
        <strain evidence="3">NI907</strain>
    </source>
</reference>
<dbReference type="Proteomes" id="UP000515153">
    <property type="component" value="Unplaced"/>
</dbReference>
<evidence type="ECO:0000256" key="1">
    <source>
        <dbReference type="SAM" id="SignalP"/>
    </source>
</evidence>
<dbReference type="InterPro" id="IPR038843">
    <property type="entry name" value="Sed1/Spi1"/>
</dbReference>
<proteinExistence type="predicted"/>
<gene>
    <name evidence="3" type="ORF">PgNI_04009</name>
</gene>
<dbReference type="PANTHER" id="PTHR35523:SF1">
    <property type="entry name" value="CELL WALL PROTEIN SED1"/>
    <property type="match status" value="1"/>
</dbReference>
<keyword evidence="2" id="KW-1185">Reference proteome</keyword>
<dbReference type="AlphaFoldDB" id="A0A6P8BBK4"/>
<protein>
    <submittedName>
        <fullName evidence="3">Uncharacterized protein</fullName>
    </submittedName>
</protein>
<dbReference type="KEGG" id="pgri:PgNI_04009"/>
<dbReference type="GO" id="GO:0009277">
    <property type="term" value="C:fungal-type cell wall"/>
    <property type="evidence" value="ECO:0007669"/>
    <property type="project" value="TreeGrafter"/>
</dbReference>
<evidence type="ECO:0000313" key="2">
    <source>
        <dbReference type="Proteomes" id="UP000515153"/>
    </source>
</evidence>
<reference evidence="3" key="1">
    <citation type="journal article" date="2019" name="Mol. Biol. Evol.">
        <title>Blast fungal genomes show frequent chromosomal changes, gene gains and losses, and effector gene turnover.</title>
        <authorList>
            <person name="Gomez Luciano L.B."/>
            <person name="Jason Tsai I."/>
            <person name="Chuma I."/>
            <person name="Tosa Y."/>
            <person name="Chen Y.H."/>
            <person name="Li J.Y."/>
            <person name="Li M.Y."/>
            <person name="Jade Lu M.Y."/>
            <person name="Nakayashiki H."/>
            <person name="Li W.H."/>
        </authorList>
    </citation>
    <scope>NUCLEOTIDE SEQUENCE</scope>
    <source>
        <strain evidence="3">NI907</strain>
    </source>
</reference>
<sequence length="132" mass="13493">MHFIVSLALFTTAAFAQTGIVGGARNLTTVTQVVDEIVTYCPAPTVITINDECYTVTEPTTLTITNCPCTITTTVPAGPTHPVVPVPDATGGYVHPPTPEYTHTAAAGLNAEAGRSIFGLAVAAVGLAAIVL</sequence>
<dbReference type="PANTHER" id="PTHR35523">
    <property type="entry name" value="CELL WALL PROTEIN SED1"/>
    <property type="match status" value="1"/>
</dbReference>
<dbReference type="GO" id="GO:0005199">
    <property type="term" value="F:structural constituent of cell wall"/>
    <property type="evidence" value="ECO:0007669"/>
    <property type="project" value="InterPro"/>
</dbReference>
<feature type="signal peptide" evidence="1">
    <location>
        <begin position="1"/>
        <end position="16"/>
    </location>
</feature>
<organism evidence="2 3">
    <name type="scientific">Pyricularia grisea</name>
    <name type="common">Crabgrass-specific blast fungus</name>
    <name type="synonym">Magnaporthe grisea</name>
    <dbReference type="NCBI Taxonomy" id="148305"/>
    <lineage>
        <taxon>Eukaryota</taxon>
        <taxon>Fungi</taxon>
        <taxon>Dikarya</taxon>
        <taxon>Ascomycota</taxon>
        <taxon>Pezizomycotina</taxon>
        <taxon>Sordariomycetes</taxon>
        <taxon>Sordariomycetidae</taxon>
        <taxon>Magnaporthales</taxon>
        <taxon>Pyriculariaceae</taxon>
        <taxon>Pyricularia</taxon>
    </lineage>
</organism>
<evidence type="ECO:0000313" key="3">
    <source>
        <dbReference type="RefSeq" id="XP_030984583.1"/>
    </source>
</evidence>
<reference evidence="3" key="2">
    <citation type="submission" date="2019-10" db="EMBL/GenBank/DDBJ databases">
        <authorList>
            <consortium name="NCBI Genome Project"/>
        </authorList>
    </citation>
    <scope>NUCLEOTIDE SEQUENCE</scope>
    <source>
        <strain evidence="3">NI907</strain>
    </source>
</reference>
<dbReference type="OrthoDB" id="4094614at2759"/>
<dbReference type="RefSeq" id="XP_030984583.1">
    <property type="nucleotide sequence ID" value="XM_031124061.1"/>
</dbReference>
<feature type="chain" id="PRO_5028326387" evidence="1">
    <location>
        <begin position="17"/>
        <end position="132"/>
    </location>
</feature>
<keyword evidence="1" id="KW-0732">Signal</keyword>